<comment type="similarity">
    <text evidence="1">Belongs to the transglycosylase Slt family.</text>
</comment>
<sequence>MLFTVVSVSHAEPRQYAQEAFNHEAFNLEPEVIKGLLLQAANAEHDAKGLDSDWQAARLYCQASRLGSAEAQFRLGMLYAAGKGVPANRDLAAAMFATASLQGHSESQRMLETVELGAVDLPPCVVAEVDPEKAVASTDSIDQYVAGLPENKRWILHLVDTISAWYKVDAKLVLSIISVESGFAQSAYSNKQAQGLMQLIPDTAERFNVKNAFNASQNIKGGVAYLRWLLAYFKGDVALAVAAYNAGEGAVNKYNGIPPFPETRQYVKKVQARYPIKNHVFDGAIVEPSPIFKRKG</sequence>
<evidence type="ECO:0000313" key="3">
    <source>
        <dbReference type="EMBL" id="TFW73394.1"/>
    </source>
</evidence>
<dbReference type="Gene3D" id="1.25.40.10">
    <property type="entry name" value="Tetratricopeptide repeat domain"/>
    <property type="match status" value="1"/>
</dbReference>
<comment type="caution">
    <text evidence="3">The sequence shown here is derived from an EMBL/GenBank/DDBJ whole genome shotgun (WGS) entry which is preliminary data.</text>
</comment>
<dbReference type="Gene3D" id="1.10.530.10">
    <property type="match status" value="1"/>
</dbReference>
<evidence type="ECO:0000259" key="2">
    <source>
        <dbReference type="Pfam" id="PF01464"/>
    </source>
</evidence>
<dbReference type="SMART" id="SM00671">
    <property type="entry name" value="SEL1"/>
    <property type="match status" value="1"/>
</dbReference>
<feature type="domain" description="Transglycosylase SLT" evidence="2">
    <location>
        <begin position="164"/>
        <end position="261"/>
    </location>
</feature>
<dbReference type="Proteomes" id="UP000297706">
    <property type="component" value="Unassembled WGS sequence"/>
</dbReference>
<dbReference type="InterPro" id="IPR008258">
    <property type="entry name" value="Transglycosylase_SLT_dom_1"/>
</dbReference>
<dbReference type="OrthoDB" id="9815002at2"/>
<dbReference type="PANTHER" id="PTHR37423:SF2">
    <property type="entry name" value="MEMBRANE-BOUND LYTIC MUREIN TRANSGLYCOSYLASE C"/>
    <property type="match status" value="1"/>
</dbReference>
<evidence type="ECO:0000256" key="1">
    <source>
        <dbReference type="ARBA" id="ARBA00007734"/>
    </source>
</evidence>
<dbReference type="CDD" id="cd00254">
    <property type="entry name" value="LT-like"/>
    <property type="match status" value="1"/>
</dbReference>
<dbReference type="AlphaFoldDB" id="A0A4Y9VUH8"/>
<dbReference type="Pfam" id="PF01464">
    <property type="entry name" value="SLT"/>
    <property type="match status" value="1"/>
</dbReference>
<reference evidence="3 4" key="1">
    <citation type="submission" date="2018-02" db="EMBL/GenBank/DDBJ databases">
        <title>A novel lanthanide dependent methylotroph, Methylotenera sp. La3113.</title>
        <authorList>
            <person name="Lv H."/>
            <person name="Tani A."/>
        </authorList>
    </citation>
    <scope>NUCLEOTIDE SEQUENCE [LARGE SCALE GENOMIC DNA]</scope>
    <source>
        <strain evidence="3 4">La3113</strain>
    </source>
</reference>
<dbReference type="InterPro" id="IPR023346">
    <property type="entry name" value="Lysozyme-like_dom_sf"/>
</dbReference>
<dbReference type="PANTHER" id="PTHR37423">
    <property type="entry name" value="SOLUBLE LYTIC MUREIN TRANSGLYCOSYLASE-RELATED"/>
    <property type="match status" value="1"/>
</dbReference>
<evidence type="ECO:0000313" key="4">
    <source>
        <dbReference type="Proteomes" id="UP000297706"/>
    </source>
</evidence>
<name>A0A4Y9VUH8_9PROT</name>
<keyword evidence="4" id="KW-1185">Reference proteome</keyword>
<dbReference type="SUPFAM" id="SSF53955">
    <property type="entry name" value="Lysozyme-like"/>
    <property type="match status" value="1"/>
</dbReference>
<dbReference type="SUPFAM" id="SSF81901">
    <property type="entry name" value="HCP-like"/>
    <property type="match status" value="1"/>
</dbReference>
<dbReference type="EMBL" id="PQVH01000001">
    <property type="protein sequence ID" value="TFW73394.1"/>
    <property type="molecule type" value="Genomic_DNA"/>
</dbReference>
<proteinExistence type="inferred from homology"/>
<organism evidence="3 4">
    <name type="scientific">Methylotenera oryzisoli</name>
    <dbReference type="NCBI Taxonomy" id="2080758"/>
    <lineage>
        <taxon>Bacteria</taxon>
        <taxon>Pseudomonadati</taxon>
        <taxon>Pseudomonadota</taxon>
        <taxon>Betaproteobacteria</taxon>
        <taxon>Nitrosomonadales</taxon>
        <taxon>Methylophilaceae</taxon>
        <taxon>Methylotenera</taxon>
    </lineage>
</organism>
<dbReference type="InterPro" id="IPR006597">
    <property type="entry name" value="Sel1-like"/>
</dbReference>
<dbReference type="InterPro" id="IPR011990">
    <property type="entry name" value="TPR-like_helical_dom_sf"/>
</dbReference>
<protein>
    <submittedName>
        <fullName evidence="3">Lytic transglycosylase</fullName>
    </submittedName>
</protein>
<accession>A0A4Y9VUH8</accession>
<gene>
    <name evidence="3" type="ORF">C3Y98_00470</name>
</gene>